<dbReference type="SUPFAM" id="SSF52833">
    <property type="entry name" value="Thioredoxin-like"/>
    <property type="match status" value="1"/>
</dbReference>
<proteinExistence type="predicted"/>
<dbReference type="Pfam" id="PF08534">
    <property type="entry name" value="Redoxin"/>
    <property type="match status" value="1"/>
</dbReference>
<evidence type="ECO:0000256" key="3">
    <source>
        <dbReference type="ARBA" id="ARBA00023284"/>
    </source>
</evidence>
<evidence type="ECO:0000256" key="2">
    <source>
        <dbReference type="ARBA" id="ARBA00022748"/>
    </source>
</evidence>
<dbReference type="PROSITE" id="PS00194">
    <property type="entry name" value="THIOREDOXIN_1"/>
    <property type="match status" value="1"/>
</dbReference>
<dbReference type="InterPro" id="IPR013766">
    <property type="entry name" value="Thioredoxin_domain"/>
</dbReference>
<dbReference type="PANTHER" id="PTHR42852:SF18">
    <property type="entry name" value="CHROMOSOME UNDETERMINED SCAFFOLD_47, WHOLE GENOME SHOTGUN SEQUENCE"/>
    <property type="match status" value="1"/>
</dbReference>
<dbReference type="InterPro" id="IPR006311">
    <property type="entry name" value="TAT_signal"/>
</dbReference>
<dbReference type="InterPro" id="IPR036249">
    <property type="entry name" value="Thioredoxin-like_sf"/>
</dbReference>
<dbReference type="InterPro" id="IPR017937">
    <property type="entry name" value="Thioredoxin_CS"/>
</dbReference>
<dbReference type="Proteomes" id="UP000000366">
    <property type="component" value="Chromosome"/>
</dbReference>
<dbReference type="eggNOG" id="COG0526">
    <property type="taxonomic scope" value="Bacteria"/>
</dbReference>
<reference evidence="5 6" key="1">
    <citation type="journal article" date="2007" name="J. Bacteriol.">
        <title>Whole-genome analysis of the methyl tert-butyl ether-degrading beta-proteobacterium Methylibium petroleiphilum PM1.</title>
        <authorList>
            <person name="Kane S.R."/>
            <person name="Chakicherla A.Y."/>
            <person name="Chain P.S.G."/>
            <person name="Schmidt R."/>
            <person name="Shin M.W."/>
            <person name="Legler T.C."/>
            <person name="Scow K.M."/>
            <person name="Larimer F.W."/>
            <person name="Lucas S.M."/>
            <person name="Richardson P.M."/>
            <person name="Hristova K.R."/>
        </authorList>
    </citation>
    <scope>NUCLEOTIDE SEQUENCE [LARGE SCALE GENOMIC DNA]</scope>
    <source>
        <strain evidence="6">ATCC BAA-1232 / LMG 22953 / PM1</strain>
    </source>
</reference>
<dbReference type="Gene3D" id="3.40.30.10">
    <property type="entry name" value="Glutaredoxin"/>
    <property type="match status" value="1"/>
</dbReference>
<dbReference type="PANTHER" id="PTHR42852">
    <property type="entry name" value="THIOL:DISULFIDE INTERCHANGE PROTEIN DSBE"/>
    <property type="match status" value="1"/>
</dbReference>
<dbReference type="GO" id="GO:0017004">
    <property type="term" value="P:cytochrome complex assembly"/>
    <property type="evidence" value="ECO:0007669"/>
    <property type="project" value="UniProtKB-KW"/>
</dbReference>
<organism evidence="5 6">
    <name type="scientific">Methylibium petroleiphilum (strain ATCC BAA-1232 / LMG 22953 / PM1)</name>
    <dbReference type="NCBI Taxonomy" id="420662"/>
    <lineage>
        <taxon>Bacteria</taxon>
        <taxon>Pseudomonadati</taxon>
        <taxon>Pseudomonadota</taxon>
        <taxon>Betaproteobacteria</taxon>
        <taxon>Burkholderiales</taxon>
        <taxon>Sphaerotilaceae</taxon>
        <taxon>Methylibium</taxon>
    </lineage>
</organism>
<evidence type="ECO:0000313" key="6">
    <source>
        <dbReference type="Proteomes" id="UP000000366"/>
    </source>
</evidence>
<dbReference type="GO" id="GO:0030313">
    <property type="term" value="C:cell envelope"/>
    <property type="evidence" value="ECO:0007669"/>
    <property type="project" value="UniProtKB-SubCell"/>
</dbReference>
<dbReference type="InterPro" id="IPR050553">
    <property type="entry name" value="Thioredoxin_ResA/DsbE_sf"/>
</dbReference>
<dbReference type="STRING" id="420662.Mpe_A3204"/>
<dbReference type="PROSITE" id="PS51318">
    <property type="entry name" value="TAT"/>
    <property type="match status" value="1"/>
</dbReference>
<gene>
    <name evidence="5" type="ordered locus">Mpe_A3204</name>
</gene>
<sequence>MNPPPIASARRRRLVFGLGAGAGVAAGVWLALRQQAPALDPTVTALWASSFDRPEGGTLAMQSLRGKPLLINFWATWCAPCVRELPEIDRFHRDFQSKGWQVVGLAVDGPTPVREFLGRLKLGFPIGLAGFEGSELSRQLGNEQGGLPFTVAFDASGRPVQRKLGETRYEDLAAWARELG</sequence>
<evidence type="ECO:0000313" key="5">
    <source>
        <dbReference type="EMBL" id="ABM96157.1"/>
    </source>
</evidence>
<dbReference type="GO" id="GO:0015036">
    <property type="term" value="F:disulfide oxidoreductase activity"/>
    <property type="evidence" value="ECO:0007669"/>
    <property type="project" value="UniProtKB-ARBA"/>
</dbReference>
<protein>
    <submittedName>
        <fullName evidence="5">Thioredoxin family protein, putative</fullName>
    </submittedName>
</protein>
<accession>A2SKR8</accession>
<dbReference type="PROSITE" id="PS51352">
    <property type="entry name" value="THIOREDOXIN_2"/>
    <property type="match status" value="1"/>
</dbReference>
<evidence type="ECO:0000259" key="4">
    <source>
        <dbReference type="PROSITE" id="PS51352"/>
    </source>
</evidence>
<dbReference type="InterPro" id="IPR013740">
    <property type="entry name" value="Redoxin"/>
</dbReference>
<evidence type="ECO:0000256" key="1">
    <source>
        <dbReference type="ARBA" id="ARBA00004196"/>
    </source>
</evidence>
<name>A2SKR8_METPP</name>
<keyword evidence="3" id="KW-0676">Redox-active center</keyword>
<dbReference type="EMBL" id="CP000555">
    <property type="protein sequence ID" value="ABM96157.1"/>
    <property type="molecule type" value="Genomic_DNA"/>
</dbReference>
<feature type="domain" description="Thioredoxin" evidence="4">
    <location>
        <begin position="32"/>
        <end position="180"/>
    </location>
</feature>
<comment type="subcellular location">
    <subcellularLocation>
        <location evidence="1">Cell envelope</location>
    </subcellularLocation>
</comment>
<dbReference type="CDD" id="cd02966">
    <property type="entry name" value="TlpA_like_family"/>
    <property type="match status" value="1"/>
</dbReference>
<dbReference type="HOGENOM" id="CLU_042529_11_1_4"/>
<dbReference type="AlphaFoldDB" id="A2SKR8"/>
<keyword evidence="2" id="KW-0201">Cytochrome c-type biogenesis</keyword>
<keyword evidence="6" id="KW-1185">Reference proteome</keyword>
<dbReference type="KEGG" id="mpt:Mpe_A3204"/>
<dbReference type="RefSeq" id="WP_011830780.1">
    <property type="nucleotide sequence ID" value="NC_008825.1"/>
</dbReference>